<evidence type="ECO:0000313" key="3">
    <source>
        <dbReference type="Proteomes" id="UP000233551"/>
    </source>
</evidence>
<feature type="compositionally biased region" description="Polar residues" evidence="1">
    <location>
        <begin position="60"/>
        <end position="71"/>
    </location>
</feature>
<keyword evidence="3" id="KW-1185">Reference proteome</keyword>
<accession>A0A2I0KPG0</accession>
<sequence>MGPLIFYRGRIVIPYYPSSTAISVGNGSQPPFCPSATPLPPPPLLCPSIATVAVSSLAQPSTTASIIPSRSQSHEARPDLDEARSRWDGSATNPRLGSTGRPRGEIANPTTRLIRGR</sequence>
<protein>
    <submittedName>
        <fullName evidence="2">Uncharacterized protein</fullName>
    </submittedName>
</protein>
<comment type="caution">
    <text evidence="2">The sequence shown here is derived from an EMBL/GenBank/DDBJ whole genome shotgun (WGS) entry which is preliminary data.</text>
</comment>
<dbReference type="AlphaFoldDB" id="A0A2I0KPG0"/>
<feature type="region of interest" description="Disordered" evidence="1">
    <location>
        <begin position="60"/>
        <end position="117"/>
    </location>
</feature>
<evidence type="ECO:0000256" key="1">
    <source>
        <dbReference type="SAM" id="MobiDB-lite"/>
    </source>
</evidence>
<proteinExistence type="predicted"/>
<dbReference type="EMBL" id="PGOL01000459">
    <property type="protein sequence ID" value="PKI70375.1"/>
    <property type="molecule type" value="Genomic_DNA"/>
</dbReference>
<evidence type="ECO:0000313" key="2">
    <source>
        <dbReference type="EMBL" id="PKI70375.1"/>
    </source>
</evidence>
<reference evidence="2 3" key="1">
    <citation type="submission" date="2017-11" db="EMBL/GenBank/DDBJ databases">
        <title>De-novo sequencing of pomegranate (Punica granatum L.) genome.</title>
        <authorList>
            <person name="Akparov Z."/>
            <person name="Amiraslanov A."/>
            <person name="Hajiyeva S."/>
            <person name="Abbasov M."/>
            <person name="Kaur K."/>
            <person name="Hamwieh A."/>
            <person name="Solovyev V."/>
            <person name="Salamov A."/>
            <person name="Braich B."/>
            <person name="Kosarev P."/>
            <person name="Mahmoud A."/>
            <person name="Hajiyev E."/>
            <person name="Babayeva S."/>
            <person name="Izzatullayeva V."/>
            <person name="Mammadov A."/>
            <person name="Mammadov A."/>
            <person name="Sharifova S."/>
            <person name="Ojaghi J."/>
            <person name="Eynullazada K."/>
            <person name="Bayramov B."/>
            <person name="Abdulazimova A."/>
            <person name="Shahmuradov I."/>
        </authorList>
    </citation>
    <scope>NUCLEOTIDE SEQUENCE [LARGE SCALE GENOMIC DNA]</scope>
    <source>
        <strain evidence="3">cv. AG2017</strain>
        <tissue evidence="2">Leaf</tissue>
    </source>
</reference>
<dbReference type="Proteomes" id="UP000233551">
    <property type="component" value="Unassembled WGS sequence"/>
</dbReference>
<gene>
    <name evidence="2" type="ORF">CRG98_009255</name>
</gene>
<feature type="compositionally biased region" description="Basic and acidic residues" evidence="1">
    <location>
        <begin position="72"/>
        <end position="87"/>
    </location>
</feature>
<organism evidence="2 3">
    <name type="scientific">Punica granatum</name>
    <name type="common">Pomegranate</name>
    <dbReference type="NCBI Taxonomy" id="22663"/>
    <lineage>
        <taxon>Eukaryota</taxon>
        <taxon>Viridiplantae</taxon>
        <taxon>Streptophyta</taxon>
        <taxon>Embryophyta</taxon>
        <taxon>Tracheophyta</taxon>
        <taxon>Spermatophyta</taxon>
        <taxon>Magnoliopsida</taxon>
        <taxon>eudicotyledons</taxon>
        <taxon>Gunneridae</taxon>
        <taxon>Pentapetalae</taxon>
        <taxon>rosids</taxon>
        <taxon>malvids</taxon>
        <taxon>Myrtales</taxon>
        <taxon>Lythraceae</taxon>
        <taxon>Punica</taxon>
    </lineage>
</organism>
<name>A0A2I0KPG0_PUNGR</name>